<keyword evidence="3" id="KW-1185">Reference proteome</keyword>
<evidence type="ECO:0000256" key="1">
    <source>
        <dbReference type="SAM" id="SignalP"/>
    </source>
</evidence>
<evidence type="ECO:0000313" key="3">
    <source>
        <dbReference type="Proteomes" id="UP001145145"/>
    </source>
</evidence>
<gene>
    <name evidence="2" type="ORF">Selli1_22770</name>
</gene>
<dbReference type="Proteomes" id="UP001145145">
    <property type="component" value="Unassembled WGS sequence"/>
</dbReference>
<dbReference type="RefSeq" id="WP_281873059.1">
    <property type="nucleotide sequence ID" value="NZ_BSBO01000023.1"/>
</dbReference>
<comment type="caution">
    <text evidence="2">The sequence shown here is derived from an EMBL/GenBank/DDBJ whole genome shotgun (WGS) entry which is preliminary data.</text>
</comment>
<keyword evidence="1" id="KW-0732">Signal</keyword>
<evidence type="ECO:0000313" key="2">
    <source>
        <dbReference type="EMBL" id="GLG05103.1"/>
    </source>
</evidence>
<accession>A0A9W6C703</accession>
<feature type="chain" id="PRO_5040729750" evidence="1">
    <location>
        <begin position="28"/>
        <end position="63"/>
    </location>
</feature>
<dbReference type="AlphaFoldDB" id="A0A9W6C703"/>
<feature type="signal peptide" evidence="1">
    <location>
        <begin position="1"/>
        <end position="27"/>
    </location>
</feature>
<organism evidence="2 3">
    <name type="scientific">Sellimonas catena</name>
    <dbReference type="NCBI Taxonomy" id="2994035"/>
    <lineage>
        <taxon>Bacteria</taxon>
        <taxon>Bacillati</taxon>
        <taxon>Bacillota</taxon>
        <taxon>Clostridia</taxon>
        <taxon>Lachnospirales</taxon>
        <taxon>Lachnospiraceae</taxon>
        <taxon>Sellimonas</taxon>
    </lineage>
</organism>
<protein>
    <submittedName>
        <fullName evidence="2">Uncharacterized protein</fullName>
    </submittedName>
</protein>
<name>A0A9W6C703_9FIRM</name>
<reference evidence="2 3" key="1">
    <citation type="journal article" date="2023" name="Int. J. Syst. Evol. Microbiol.">
        <title>Sellimonas catena sp. nov., isolated from human faeces.</title>
        <authorList>
            <person name="Hisatomi A."/>
            <person name="Ohkuma M."/>
            <person name="Sakamoto M."/>
        </authorList>
    </citation>
    <scope>NUCLEOTIDE SEQUENCE [LARGE SCALE GENOMIC DNA]</scope>
    <source>
        <strain evidence="2 3">12EGH17</strain>
    </source>
</reference>
<sequence>MNKHIKTILNVFLLCFLLILAEVPALAYEQPETMKETMSYRADEIVWRYKIIDGKVHKRQYNT</sequence>
<dbReference type="EMBL" id="BSBO01000023">
    <property type="protein sequence ID" value="GLG05103.1"/>
    <property type="molecule type" value="Genomic_DNA"/>
</dbReference>
<proteinExistence type="predicted"/>